<organism evidence="1 2">
    <name type="scientific">Aphis craccivora</name>
    <name type="common">Cowpea aphid</name>
    <dbReference type="NCBI Taxonomy" id="307492"/>
    <lineage>
        <taxon>Eukaryota</taxon>
        <taxon>Metazoa</taxon>
        <taxon>Ecdysozoa</taxon>
        <taxon>Arthropoda</taxon>
        <taxon>Hexapoda</taxon>
        <taxon>Insecta</taxon>
        <taxon>Pterygota</taxon>
        <taxon>Neoptera</taxon>
        <taxon>Paraneoptera</taxon>
        <taxon>Hemiptera</taxon>
        <taxon>Sternorrhyncha</taxon>
        <taxon>Aphidomorpha</taxon>
        <taxon>Aphidoidea</taxon>
        <taxon>Aphididae</taxon>
        <taxon>Aphidini</taxon>
        <taxon>Aphis</taxon>
        <taxon>Aphis</taxon>
    </lineage>
</organism>
<gene>
    <name evidence="1" type="ORF">FWK35_00034580</name>
</gene>
<reference evidence="1 2" key="1">
    <citation type="submission" date="2019-08" db="EMBL/GenBank/DDBJ databases">
        <title>Whole genome of Aphis craccivora.</title>
        <authorList>
            <person name="Voronova N.V."/>
            <person name="Shulinski R.S."/>
            <person name="Bandarenka Y.V."/>
            <person name="Zhorov D.G."/>
            <person name="Warner D."/>
        </authorList>
    </citation>
    <scope>NUCLEOTIDE SEQUENCE [LARGE SCALE GENOMIC DNA]</scope>
    <source>
        <strain evidence="1">180601</strain>
        <tissue evidence="1">Whole Body</tissue>
    </source>
</reference>
<proteinExistence type="predicted"/>
<evidence type="ECO:0000313" key="1">
    <source>
        <dbReference type="EMBL" id="KAF0740676.1"/>
    </source>
</evidence>
<dbReference type="Proteomes" id="UP000478052">
    <property type="component" value="Unassembled WGS sequence"/>
</dbReference>
<dbReference type="OrthoDB" id="10554579at2759"/>
<evidence type="ECO:0000313" key="2">
    <source>
        <dbReference type="Proteomes" id="UP000478052"/>
    </source>
</evidence>
<dbReference type="EMBL" id="VUJU01007776">
    <property type="protein sequence ID" value="KAF0740676.1"/>
    <property type="molecule type" value="Genomic_DNA"/>
</dbReference>
<protein>
    <submittedName>
        <fullName evidence="1">Uncharacterized protein</fullName>
    </submittedName>
</protein>
<comment type="caution">
    <text evidence="1">The sequence shown here is derived from an EMBL/GenBank/DDBJ whole genome shotgun (WGS) entry which is preliminary data.</text>
</comment>
<name>A0A6G0XKK6_APHCR</name>
<keyword evidence="2" id="KW-1185">Reference proteome</keyword>
<dbReference type="AlphaFoldDB" id="A0A6G0XKK6"/>
<sequence length="109" mass="12729">MFSCSNIIIQQQPIITKQEIQDFFKPAEQIYDFDGKYIIYKFITLFELLKSQASKHLIKFNLKLEATFNIRNVDNSSENRSFKTSARPIFSETGVREIVEEGIIKLMAE</sequence>
<accession>A0A6G0XKK6</accession>